<gene>
    <name evidence="1" type="ORF">N7G274_002450</name>
</gene>
<name>A0ABR4AIJ9_9LECA</name>
<comment type="caution">
    <text evidence="1">The sequence shown here is derived from an EMBL/GenBank/DDBJ whole genome shotgun (WGS) entry which is preliminary data.</text>
</comment>
<evidence type="ECO:0000313" key="2">
    <source>
        <dbReference type="Proteomes" id="UP001590950"/>
    </source>
</evidence>
<accession>A0ABR4AIJ9</accession>
<proteinExistence type="predicted"/>
<reference evidence="1 2" key="1">
    <citation type="submission" date="2024-09" db="EMBL/GenBank/DDBJ databases">
        <title>Rethinking Asexuality: The Enigmatic Case of Functional Sexual Genes in Lepraria (Stereocaulaceae).</title>
        <authorList>
            <person name="Doellman M."/>
            <person name="Sun Y."/>
            <person name="Barcenas-Pena A."/>
            <person name="Lumbsch H.T."/>
            <person name="Grewe F."/>
        </authorList>
    </citation>
    <scope>NUCLEOTIDE SEQUENCE [LARGE SCALE GENOMIC DNA]</scope>
    <source>
        <strain evidence="1 2">Mercado 3170</strain>
    </source>
</reference>
<dbReference type="Proteomes" id="UP001590950">
    <property type="component" value="Unassembled WGS sequence"/>
</dbReference>
<organism evidence="1 2">
    <name type="scientific">Stereocaulon virgatum</name>
    <dbReference type="NCBI Taxonomy" id="373712"/>
    <lineage>
        <taxon>Eukaryota</taxon>
        <taxon>Fungi</taxon>
        <taxon>Dikarya</taxon>
        <taxon>Ascomycota</taxon>
        <taxon>Pezizomycotina</taxon>
        <taxon>Lecanoromycetes</taxon>
        <taxon>OSLEUM clade</taxon>
        <taxon>Lecanoromycetidae</taxon>
        <taxon>Lecanorales</taxon>
        <taxon>Lecanorineae</taxon>
        <taxon>Stereocaulaceae</taxon>
        <taxon>Stereocaulon</taxon>
    </lineage>
</organism>
<dbReference type="EMBL" id="JBEFKJ010000008">
    <property type="protein sequence ID" value="KAL2044676.1"/>
    <property type="molecule type" value="Genomic_DNA"/>
</dbReference>
<keyword evidence="2" id="KW-1185">Reference proteome</keyword>
<evidence type="ECO:0000313" key="1">
    <source>
        <dbReference type="EMBL" id="KAL2044676.1"/>
    </source>
</evidence>
<sequence>MTARCWFCHMRPWLDSNQLQRWRTEGPEELNTYAKDWKNLLWWNDLRMHLFHVDMELQPCDDLLVRGTELLTARIWPFSAQIQSCSFRTLAFQLEDLVIVIEKTWDVAGALYYTHPLSADYLGGMDANTS</sequence>
<protein>
    <submittedName>
        <fullName evidence="1">Uncharacterized protein</fullName>
    </submittedName>
</protein>